<dbReference type="EMBL" id="JAAWWB010000005">
    <property type="protein sequence ID" value="KAG6782727.1"/>
    <property type="molecule type" value="Genomic_DNA"/>
</dbReference>
<evidence type="ECO:0000313" key="2">
    <source>
        <dbReference type="Proteomes" id="UP000886885"/>
    </source>
</evidence>
<evidence type="ECO:0000313" key="1">
    <source>
        <dbReference type="EMBL" id="KAG6782727.1"/>
    </source>
</evidence>
<organism evidence="1 2">
    <name type="scientific">Populus tomentosa</name>
    <name type="common">Chinese white poplar</name>
    <dbReference type="NCBI Taxonomy" id="118781"/>
    <lineage>
        <taxon>Eukaryota</taxon>
        <taxon>Viridiplantae</taxon>
        <taxon>Streptophyta</taxon>
        <taxon>Embryophyta</taxon>
        <taxon>Tracheophyta</taxon>
        <taxon>Spermatophyta</taxon>
        <taxon>Magnoliopsida</taxon>
        <taxon>eudicotyledons</taxon>
        <taxon>Gunneridae</taxon>
        <taxon>Pentapetalae</taxon>
        <taxon>rosids</taxon>
        <taxon>fabids</taxon>
        <taxon>Malpighiales</taxon>
        <taxon>Salicaceae</taxon>
        <taxon>Saliceae</taxon>
        <taxon>Populus</taxon>
    </lineage>
</organism>
<dbReference type="OrthoDB" id="1938625at2759"/>
<dbReference type="AlphaFoldDB" id="A0A8X8A9V5"/>
<proteinExistence type="predicted"/>
<gene>
    <name evidence="1" type="ORF">POTOM_012141</name>
</gene>
<dbReference type="Proteomes" id="UP000886885">
    <property type="component" value="Chromosome 3A"/>
</dbReference>
<comment type="caution">
    <text evidence="1">The sequence shown here is derived from an EMBL/GenBank/DDBJ whole genome shotgun (WGS) entry which is preliminary data.</text>
</comment>
<reference evidence="1" key="1">
    <citation type="journal article" date="2020" name="bioRxiv">
        <title>Hybrid origin of Populus tomentosa Carr. identified through genome sequencing and phylogenomic analysis.</title>
        <authorList>
            <person name="An X."/>
            <person name="Gao K."/>
            <person name="Chen Z."/>
            <person name="Li J."/>
            <person name="Yang X."/>
            <person name="Yang X."/>
            <person name="Zhou J."/>
            <person name="Guo T."/>
            <person name="Zhao T."/>
            <person name="Huang S."/>
            <person name="Miao D."/>
            <person name="Khan W.U."/>
            <person name="Rao P."/>
            <person name="Ye M."/>
            <person name="Lei B."/>
            <person name="Liao W."/>
            <person name="Wang J."/>
            <person name="Ji L."/>
            <person name="Li Y."/>
            <person name="Guo B."/>
            <person name="Mustafa N.S."/>
            <person name="Li S."/>
            <person name="Yun Q."/>
            <person name="Keller S.R."/>
            <person name="Mao J."/>
            <person name="Zhang R."/>
            <person name="Strauss S.H."/>
        </authorList>
    </citation>
    <scope>NUCLEOTIDE SEQUENCE</scope>
    <source>
        <strain evidence="1">GM15</strain>
        <tissue evidence="1">Leaf</tissue>
    </source>
</reference>
<sequence length="317" mass="36469">MISGALLRHLRYEKSSIVPSVRTSEKQRDFNSEGHYFHYISLHLEGFLKPQYNLMVICYDEVVLLLSKLKINVFRVADLKFKIRKDNYSSTIQSSFVDCNFSHNYGAGPLGRIWIFRKNSVNIHIIAARAQKDAETTGNATKLLSAMNFSNTCLDACDLDDRLYTGFIASGLPILVLCRLFEKIWNSKDISLEFMLATRFPTAFVNWIKLCVSTTSFSISINRELRGNYKGKRDDLMVFINSDVESMQKATMVLHQFYLIYSLKYNPSNFVMEFQVRTFSAVAELLWTREPDNLEALKMIDESILAHALKKEACQNL</sequence>
<accession>A0A8X8A9V5</accession>
<name>A0A8X8A9V5_POPTO</name>
<protein>
    <submittedName>
        <fullName evidence="1">Uncharacterized protein</fullName>
    </submittedName>
</protein>
<keyword evidence="2" id="KW-1185">Reference proteome</keyword>